<evidence type="ECO:0000313" key="1">
    <source>
        <dbReference type="EMBL" id="KAJ8109818.1"/>
    </source>
</evidence>
<protein>
    <submittedName>
        <fullName evidence="1">Uncharacterized protein</fullName>
    </submittedName>
</protein>
<dbReference type="EMBL" id="JAPHNI010000567">
    <property type="protein sequence ID" value="KAJ8109818.1"/>
    <property type="molecule type" value="Genomic_DNA"/>
</dbReference>
<comment type="caution">
    <text evidence="1">The sequence shown here is derived from an EMBL/GenBank/DDBJ whole genome shotgun (WGS) entry which is preliminary data.</text>
</comment>
<sequence length="92" mass="10282">MQCSEAAAKAKAQGDHTGVLHKPAVRRECLHESMRDRSAKVFGDSSVIDSGSDPYFHFCFACGSARTKFNVHVRDRETQQAVRSFIIIDPNR</sequence>
<organism evidence="1 2">
    <name type="scientific">Boeremia exigua</name>
    <dbReference type="NCBI Taxonomy" id="749465"/>
    <lineage>
        <taxon>Eukaryota</taxon>
        <taxon>Fungi</taxon>
        <taxon>Dikarya</taxon>
        <taxon>Ascomycota</taxon>
        <taxon>Pezizomycotina</taxon>
        <taxon>Dothideomycetes</taxon>
        <taxon>Pleosporomycetidae</taxon>
        <taxon>Pleosporales</taxon>
        <taxon>Pleosporineae</taxon>
        <taxon>Didymellaceae</taxon>
        <taxon>Boeremia</taxon>
    </lineage>
</organism>
<gene>
    <name evidence="1" type="ORF">OPT61_g7174</name>
</gene>
<keyword evidence="2" id="KW-1185">Reference proteome</keyword>
<evidence type="ECO:0000313" key="2">
    <source>
        <dbReference type="Proteomes" id="UP001153331"/>
    </source>
</evidence>
<name>A0ACC2I4J9_9PLEO</name>
<dbReference type="Proteomes" id="UP001153331">
    <property type="component" value="Unassembled WGS sequence"/>
</dbReference>
<proteinExistence type="predicted"/>
<reference evidence="1" key="1">
    <citation type="submission" date="2022-11" db="EMBL/GenBank/DDBJ databases">
        <title>Genome Sequence of Boeremia exigua.</title>
        <authorList>
            <person name="Buettner E."/>
        </authorList>
    </citation>
    <scope>NUCLEOTIDE SEQUENCE</scope>
    <source>
        <strain evidence="1">CU02</strain>
    </source>
</reference>
<accession>A0ACC2I4J9</accession>